<keyword evidence="1" id="KW-1133">Transmembrane helix</keyword>
<feature type="transmembrane region" description="Helical" evidence="1">
    <location>
        <begin position="136"/>
        <end position="154"/>
    </location>
</feature>
<feature type="transmembrane region" description="Helical" evidence="1">
    <location>
        <begin position="96"/>
        <end position="116"/>
    </location>
</feature>
<evidence type="ECO:0000313" key="2">
    <source>
        <dbReference type="EMBL" id="NUW31849.1"/>
    </source>
</evidence>
<evidence type="ECO:0000313" key="3">
    <source>
        <dbReference type="Proteomes" id="UP000586042"/>
    </source>
</evidence>
<evidence type="ECO:0000256" key="1">
    <source>
        <dbReference type="SAM" id="Phobius"/>
    </source>
</evidence>
<reference evidence="2 3" key="1">
    <citation type="submission" date="2020-06" db="EMBL/GenBank/DDBJ databases">
        <title>Nonomuraea sp. SMC257, a novel actinomycete isolated from soil.</title>
        <authorList>
            <person name="Chanama M."/>
        </authorList>
    </citation>
    <scope>NUCLEOTIDE SEQUENCE [LARGE SCALE GENOMIC DNA]</scope>
    <source>
        <strain evidence="2 3">SMC257</strain>
    </source>
</reference>
<dbReference type="RefSeq" id="WP_175589317.1">
    <property type="nucleotide sequence ID" value="NZ_JABWGN010000004.1"/>
</dbReference>
<accession>A0A7Y6M344</accession>
<proteinExistence type="predicted"/>
<keyword evidence="1" id="KW-0812">Transmembrane</keyword>
<feature type="transmembrane region" description="Helical" evidence="1">
    <location>
        <begin position="60"/>
        <end position="84"/>
    </location>
</feature>
<comment type="caution">
    <text evidence="2">The sequence shown here is derived from an EMBL/GenBank/DDBJ whole genome shotgun (WGS) entry which is preliminary data.</text>
</comment>
<gene>
    <name evidence="2" type="ORF">HTZ77_10475</name>
</gene>
<keyword evidence="1" id="KW-0472">Membrane</keyword>
<dbReference type="EMBL" id="JABWGN010000004">
    <property type="protein sequence ID" value="NUW31849.1"/>
    <property type="molecule type" value="Genomic_DNA"/>
</dbReference>
<organism evidence="2 3">
    <name type="scientific">Nonomuraea montanisoli</name>
    <dbReference type="NCBI Taxonomy" id="2741721"/>
    <lineage>
        <taxon>Bacteria</taxon>
        <taxon>Bacillati</taxon>
        <taxon>Actinomycetota</taxon>
        <taxon>Actinomycetes</taxon>
        <taxon>Streptosporangiales</taxon>
        <taxon>Streptosporangiaceae</taxon>
        <taxon>Nonomuraea</taxon>
    </lineage>
</organism>
<dbReference type="Proteomes" id="UP000586042">
    <property type="component" value="Unassembled WGS sequence"/>
</dbReference>
<keyword evidence="3" id="KW-1185">Reference proteome</keyword>
<name>A0A7Y6M344_9ACTN</name>
<sequence length="160" mass="16735">MELVLGVFAALLGTLALLRDVLDWKLPRKRRVIERDERAPAPVPMAAPAGHDRPLGSGGVWVALTMQALLVLFTVDVALGLGSFSVTIPGGSPSAAGGLWSLAVLLLVMSLAYGATGLYVRSKDMLVGPISDRARLYVWSGGIGLAAAALLLILRGGDMF</sequence>
<dbReference type="AlphaFoldDB" id="A0A7Y6M344"/>
<protein>
    <submittedName>
        <fullName evidence="2">Uncharacterized protein</fullName>
    </submittedName>
</protein>